<organism evidence="1 2">
    <name type="scientific">Suillus subaureus</name>
    <dbReference type="NCBI Taxonomy" id="48587"/>
    <lineage>
        <taxon>Eukaryota</taxon>
        <taxon>Fungi</taxon>
        <taxon>Dikarya</taxon>
        <taxon>Basidiomycota</taxon>
        <taxon>Agaricomycotina</taxon>
        <taxon>Agaricomycetes</taxon>
        <taxon>Agaricomycetidae</taxon>
        <taxon>Boletales</taxon>
        <taxon>Suillineae</taxon>
        <taxon>Suillaceae</taxon>
        <taxon>Suillus</taxon>
    </lineage>
</organism>
<protein>
    <submittedName>
        <fullName evidence="1">Uncharacterized protein</fullName>
    </submittedName>
</protein>
<sequence>MRRQVRINNDEMRSLRKNSLSIIKIGHMLVCYRASRGKGRIMAEHSPVLHYYTSITGRPVEEKRRVSK</sequence>
<comment type="caution">
    <text evidence="1">The sequence shown here is derived from an EMBL/GenBank/DDBJ whole genome shotgun (WGS) entry which is preliminary data.</text>
</comment>
<evidence type="ECO:0000313" key="2">
    <source>
        <dbReference type="Proteomes" id="UP000807769"/>
    </source>
</evidence>
<proteinExistence type="predicted"/>
<reference evidence="1" key="1">
    <citation type="journal article" date="2020" name="New Phytol.">
        <title>Comparative genomics reveals dynamic genome evolution in host specialist ectomycorrhizal fungi.</title>
        <authorList>
            <person name="Lofgren L.A."/>
            <person name="Nguyen N.H."/>
            <person name="Vilgalys R."/>
            <person name="Ruytinx J."/>
            <person name="Liao H.L."/>
            <person name="Branco S."/>
            <person name="Kuo A."/>
            <person name="LaButti K."/>
            <person name="Lipzen A."/>
            <person name="Andreopoulos W."/>
            <person name="Pangilinan J."/>
            <person name="Riley R."/>
            <person name="Hundley H."/>
            <person name="Na H."/>
            <person name="Barry K."/>
            <person name="Grigoriev I.V."/>
            <person name="Stajich J.E."/>
            <person name="Kennedy P.G."/>
        </authorList>
    </citation>
    <scope>NUCLEOTIDE SEQUENCE</scope>
    <source>
        <strain evidence="1">MN1</strain>
    </source>
</reference>
<dbReference type="Proteomes" id="UP000807769">
    <property type="component" value="Unassembled WGS sequence"/>
</dbReference>
<dbReference type="RefSeq" id="XP_041192194.1">
    <property type="nucleotide sequence ID" value="XM_041335843.1"/>
</dbReference>
<gene>
    <name evidence="1" type="ORF">BJ212DRAFT_1359171</name>
</gene>
<name>A0A9P7E9H2_9AGAM</name>
<dbReference type="AlphaFoldDB" id="A0A9P7E9H2"/>
<accession>A0A9P7E9H2</accession>
<keyword evidence="2" id="KW-1185">Reference proteome</keyword>
<dbReference type="EMBL" id="JABBWG010000019">
    <property type="protein sequence ID" value="KAG1815057.1"/>
    <property type="molecule type" value="Genomic_DNA"/>
</dbReference>
<dbReference type="GeneID" id="64629860"/>
<evidence type="ECO:0000313" key="1">
    <source>
        <dbReference type="EMBL" id="KAG1815057.1"/>
    </source>
</evidence>